<dbReference type="GO" id="GO:0003824">
    <property type="term" value="F:catalytic activity"/>
    <property type="evidence" value="ECO:0007669"/>
    <property type="project" value="InterPro"/>
</dbReference>
<reference evidence="4" key="2">
    <citation type="submission" date="2020-05" db="UniProtKB">
        <authorList>
            <consortium name="EnsemblMetazoa"/>
        </authorList>
    </citation>
    <scope>IDENTIFICATION</scope>
    <source>
        <strain evidence="4">IAEA</strain>
    </source>
</reference>
<accession>A0A1A9WEU1</accession>
<dbReference type="VEuPathDB" id="VectorBase:GBRI017060"/>
<keyword evidence="5" id="KW-1185">Reference proteome</keyword>
<dbReference type="EnsemblMetazoa" id="GBRI017060-RA">
    <property type="protein sequence ID" value="GBRI017060-PA"/>
    <property type="gene ID" value="GBRI017060"/>
</dbReference>
<feature type="modified residue" description="Glycine radical" evidence="2">
    <location>
        <position position="7"/>
    </location>
</feature>
<dbReference type="PROSITE" id="PS51149">
    <property type="entry name" value="GLY_RADICAL_2"/>
    <property type="match status" value="1"/>
</dbReference>
<organism evidence="4 5">
    <name type="scientific">Glossina brevipalpis</name>
    <dbReference type="NCBI Taxonomy" id="37001"/>
    <lineage>
        <taxon>Eukaryota</taxon>
        <taxon>Metazoa</taxon>
        <taxon>Ecdysozoa</taxon>
        <taxon>Arthropoda</taxon>
        <taxon>Hexapoda</taxon>
        <taxon>Insecta</taxon>
        <taxon>Pterygota</taxon>
        <taxon>Neoptera</taxon>
        <taxon>Endopterygota</taxon>
        <taxon>Diptera</taxon>
        <taxon>Brachycera</taxon>
        <taxon>Muscomorpha</taxon>
        <taxon>Hippoboscoidea</taxon>
        <taxon>Glossinidae</taxon>
        <taxon>Glossina</taxon>
    </lineage>
</organism>
<evidence type="ECO:0000256" key="1">
    <source>
        <dbReference type="ARBA" id="ARBA00022818"/>
    </source>
</evidence>
<keyword evidence="1 2" id="KW-0556">Organic radical</keyword>
<reference evidence="5" key="1">
    <citation type="submission" date="2014-03" db="EMBL/GenBank/DDBJ databases">
        <authorList>
            <person name="Aksoy S."/>
            <person name="Warren W."/>
            <person name="Wilson R.K."/>
        </authorList>
    </citation>
    <scope>NUCLEOTIDE SEQUENCE [LARGE SCALE GENOMIC DNA]</scope>
    <source>
        <strain evidence="5">IAEA</strain>
    </source>
</reference>
<evidence type="ECO:0000313" key="5">
    <source>
        <dbReference type="Proteomes" id="UP000091820"/>
    </source>
</evidence>
<feature type="domain" description="Glycine radical" evidence="3">
    <location>
        <begin position="1"/>
        <end position="33"/>
    </location>
</feature>
<dbReference type="AlphaFoldDB" id="A0A1A9WEU1"/>
<evidence type="ECO:0000256" key="2">
    <source>
        <dbReference type="PROSITE-ProRule" id="PRU00493"/>
    </source>
</evidence>
<evidence type="ECO:0000313" key="4">
    <source>
        <dbReference type="EnsemblMetazoa" id="GBRI017060-PA"/>
    </source>
</evidence>
<evidence type="ECO:0000259" key="3">
    <source>
        <dbReference type="PROSITE" id="PS51149"/>
    </source>
</evidence>
<protein>
    <recommendedName>
        <fullName evidence="3">Glycine radical domain-containing protein</fullName>
    </recommendedName>
</protein>
<dbReference type="InterPro" id="IPR001150">
    <property type="entry name" value="Gly_radical"/>
</dbReference>
<dbReference type="Proteomes" id="UP000091820">
    <property type="component" value="Unassembled WGS sequence"/>
</dbReference>
<proteinExistence type="predicted"/>
<sequence length="115" mass="13571">MMITMAGYILTFFVYLKRQRQQNAATNTRHFVLFSSRKHEYDYDYECIPSALTVKTLTCVGIKIKDEARHDGLNKRQQIKFENKTKTHSEKNNDKENCNLNLAKCFARTRTKEKT</sequence>
<name>A0A1A9WEU1_9MUSC</name>